<organism evidence="4 5">
    <name type="scientific">Planctomicrobium piriforme</name>
    <dbReference type="NCBI Taxonomy" id="1576369"/>
    <lineage>
        <taxon>Bacteria</taxon>
        <taxon>Pseudomonadati</taxon>
        <taxon>Planctomycetota</taxon>
        <taxon>Planctomycetia</taxon>
        <taxon>Planctomycetales</taxon>
        <taxon>Planctomycetaceae</taxon>
        <taxon>Planctomicrobium</taxon>
    </lineage>
</organism>
<gene>
    <name evidence="4" type="ORF">SAMN05421753_11528</name>
</gene>
<feature type="chain" id="PRO_5011475915" evidence="1">
    <location>
        <begin position="29"/>
        <end position="492"/>
    </location>
</feature>
<feature type="domain" description="Putative collagen-binding" evidence="2">
    <location>
        <begin position="391"/>
        <end position="481"/>
    </location>
</feature>
<dbReference type="PANTHER" id="PTHR37836">
    <property type="entry name" value="LMO1036 PROTEIN"/>
    <property type="match status" value="1"/>
</dbReference>
<evidence type="ECO:0000259" key="2">
    <source>
        <dbReference type="Pfam" id="PF12904"/>
    </source>
</evidence>
<dbReference type="InterPro" id="IPR024749">
    <property type="entry name" value="Collagen-bd_put"/>
</dbReference>
<reference evidence="5" key="1">
    <citation type="submission" date="2016-10" db="EMBL/GenBank/DDBJ databases">
        <authorList>
            <person name="Varghese N."/>
            <person name="Submissions S."/>
        </authorList>
    </citation>
    <scope>NUCLEOTIDE SEQUENCE [LARGE SCALE GENOMIC DNA]</scope>
    <source>
        <strain evidence="5">DSM 26348</strain>
    </source>
</reference>
<dbReference type="RefSeq" id="WP_092053258.1">
    <property type="nucleotide sequence ID" value="NZ_FOQD01000015.1"/>
</dbReference>
<dbReference type="AlphaFoldDB" id="A0A1I3N8Z6"/>
<keyword evidence="1" id="KW-0732">Signal</keyword>
<protein>
    <submittedName>
        <fullName evidence="4">Putative collagen-binding domain of a collagenase</fullName>
    </submittedName>
</protein>
<dbReference type="STRING" id="1576369.SAMN05421753_11528"/>
<feature type="domain" description="Apiosidase-like catalytic" evidence="3">
    <location>
        <begin position="51"/>
        <end position="387"/>
    </location>
</feature>
<dbReference type="PANTHER" id="PTHR37836:SF3">
    <property type="entry name" value="ENDOGLUCANASE"/>
    <property type="match status" value="1"/>
</dbReference>
<dbReference type="OrthoDB" id="59486at2"/>
<dbReference type="EMBL" id="FOQD01000015">
    <property type="protein sequence ID" value="SFJ05595.1"/>
    <property type="molecule type" value="Genomic_DNA"/>
</dbReference>
<dbReference type="Gene3D" id="3.20.20.80">
    <property type="entry name" value="Glycosidases"/>
    <property type="match status" value="1"/>
</dbReference>
<dbReference type="Pfam" id="PF13204">
    <property type="entry name" value="Apiosidase"/>
    <property type="match status" value="1"/>
</dbReference>
<keyword evidence="5" id="KW-1185">Reference proteome</keyword>
<dbReference type="InterPro" id="IPR017853">
    <property type="entry name" value="GH"/>
</dbReference>
<evidence type="ECO:0000259" key="3">
    <source>
        <dbReference type="Pfam" id="PF13204"/>
    </source>
</evidence>
<dbReference type="InterPro" id="IPR025277">
    <property type="entry name" value="Apiosidase-like_cat_dom"/>
</dbReference>
<evidence type="ECO:0000313" key="5">
    <source>
        <dbReference type="Proteomes" id="UP000199518"/>
    </source>
</evidence>
<dbReference type="Pfam" id="PF12904">
    <property type="entry name" value="Collagen_bind_2"/>
    <property type="match status" value="1"/>
</dbReference>
<dbReference type="SUPFAM" id="SSF51445">
    <property type="entry name" value="(Trans)glycosidases"/>
    <property type="match status" value="1"/>
</dbReference>
<accession>A0A1I3N8Z6</accession>
<sequence length="492" mass="55244">MKHVNKLLCPIALALFVCGFWSSLSALGQSKAPLPAVKQPAKITSPLKVHESGRYLVDGKGEPFFFLGDTAWELFHRLNREEAAKYLDDRAAKGFNVIQAAALAELDGLSTPNPYGHRPLIDNDPTKPDIKPGDRNDYWDHVDDIVKMAAARGMYVGMLPTWGDKWVKKWGVGPEIFTPENAEKYGEWLGKRYKDQPVIWILGGDRDPENEVQVETIRAMAKGLAKGDENAHLMTYHPQGTSNSAQIFHADEWLDFNMVQSGHARPVRPNYIDAQKNLNRTPTKPTVDGEPCYEDHPVKGDTWEKRNEPGAYLPWFDEWDVRKAAYESVLAGACGHTYGDHNIWQFWQPGRNPVSDARTTWTTALHHPGAQQMSYLRELFAARPYWNFHADQSLIGEDNTPEENCARAALANDGSFAIVYLPVGNVVSLKLDTLSGKELTGWWYNPRQNTAQKIGTFEKAGKRTFTPPHSGRNNDWLLILDDADAKLPKIGG</sequence>
<evidence type="ECO:0000313" key="4">
    <source>
        <dbReference type="EMBL" id="SFJ05595.1"/>
    </source>
</evidence>
<evidence type="ECO:0000256" key="1">
    <source>
        <dbReference type="SAM" id="SignalP"/>
    </source>
</evidence>
<dbReference type="Proteomes" id="UP000199518">
    <property type="component" value="Unassembled WGS sequence"/>
</dbReference>
<feature type="signal peptide" evidence="1">
    <location>
        <begin position="1"/>
        <end position="28"/>
    </location>
</feature>
<name>A0A1I3N8Z6_9PLAN</name>
<proteinExistence type="predicted"/>